<dbReference type="KEGG" id="cyp:PCC8801_4175"/>
<dbReference type="Pfam" id="PF00069">
    <property type="entry name" value="Pkinase"/>
    <property type="match status" value="1"/>
</dbReference>
<gene>
    <name evidence="5" type="ordered locus">PCC8801_4175</name>
</gene>
<dbReference type="PROSITE" id="PS00108">
    <property type="entry name" value="PROTEIN_KINASE_ST"/>
    <property type="match status" value="1"/>
</dbReference>
<dbReference type="InterPro" id="IPR008271">
    <property type="entry name" value="Ser/Thr_kinase_AS"/>
</dbReference>
<keyword evidence="2" id="KW-0067">ATP-binding</keyword>
<evidence type="ECO:0000256" key="1">
    <source>
        <dbReference type="ARBA" id="ARBA00022741"/>
    </source>
</evidence>
<evidence type="ECO:0000313" key="6">
    <source>
        <dbReference type="Proteomes" id="UP000008204"/>
    </source>
</evidence>
<dbReference type="InterPro" id="IPR000719">
    <property type="entry name" value="Prot_kinase_dom"/>
</dbReference>
<evidence type="ECO:0000259" key="4">
    <source>
        <dbReference type="PROSITE" id="PS50011"/>
    </source>
</evidence>
<dbReference type="HOGENOM" id="CLU_000288_135_7_3"/>
<dbReference type="GO" id="GO:0005524">
    <property type="term" value="F:ATP binding"/>
    <property type="evidence" value="ECO:0007669"/>
    <property type="project" value="UniProtKB-KW"/>
</dbReference>
<dbReference type="GO" id="GO:0004674">
    <property type="term" value="F:protein serine/threonine kinase activity"/>
    <property type="evidence" value="ECO:0007669"/>
    <property type="project" value="UniProtKB-KW"/>
</dbReference>
<keyword evidence="5" id="KW-0808">Transferase</keyword>
<keyword evidence="3" id="KW-0812">Transmembrane</keyword>
<sequence>MFKTGDILLKRYRLQKPLGNTALGHQTWLADDLQLPIRESPTYWTELLGLKWLNTLTFFLRPKSYQKVTVKLLAFSPQMQWDQFKLFEREAQVLQALNHPFIPRYHNYFELNSQETNGIHWFGLVQDYIPGSSLEELLNKKELFPEEKVRFIAVEVLNILIYLHQLNPPVLHRDIKPSNLILGEDGRIYLIDFGAVQSQTTSTKVTFTVVGTSGYTPLEQFYGRAVPASDLYALGATLIHLLTGVTPDNLIQKENKLELSDQIKIKYSLRKWLDRLTDIVVEKRYQTAEEALKNIDSDELEEQSPVFLNIAQKTQIQLNKSESSLKISLRSSGFRLLKILVHKTPFIEDNIFAKNTFLKLMIVGGVFGSPMILAIAAIILQNQPIIQGSLEVMGGLYFLIICGLILVYLISFWGGKINLDFSEDSLKVQETIMGLEYYQGKEDYHNIVGVFIHQFLNQYQVSINTRNAIYVLGNKLTKEEALWLAKEIQDWL</sequence>
<keyword evidence="5" id="KW-0723">Serine/threonine-protein kinase</keyword>
<keyword evidence="1" id="KW-0547">Nucleotide-binding</keyword>
<dbReference type="RefSeq" id="WP_015957309.1">
    <property type="nucleotide sequence ID" value="NC_011726.1"/>
</dbReference>
<dbReference type="PANTHER" id="PTHR24363:SF7">
    <property type="entry name" value="SERINE_THREONINE-PROTEIN KINASE-LIKE PROTEIN E"/>
    <property type="match status" value="1"/>
</dbReference>
<dbReference type="eggNOG" id="COG0515">
    <property type="taxonomic scope" value="Bacteria"/>
</dbReference>
<dbReference type="AlphaFoldDB" id="B7K652"/>
<dbReference type="STRING" id="41431.PCC8801_4175"/>
<dbReference type="SUPFAM" id="SSF56112">
    <property type="entry name" value="Protein kinase-like (PK-like)"/>
    <property type="match status" value="1"/>
</dbReference>
<keyword evidence="3" id="KW-1133">Transmembrane helix</keyword>
<reference evidence="6" key="1">
    <citation type="journal article" date="2011" name="MBio">
        <title>Novel metabolic attributes of the genus Cyanothece, comprising a group of unicellular nitrogen-fixing Cyanobacteria.</title>
        <authorList>
            <person name="Bandyopadhyay A."/>
            <person name="Elvitigala T."/>
            <person name="Welsh E."/>
            <person name="Stockel J."/>
            <person name="Liberton M."/>
            <person name="Min H."/>
            <person name="Sherman L.A."/>
            <person name="Pakrasi H.B."/>
        </authorList>
    </citation>
    <scope>NUCLEOTIDE SEQUENCE [LARGE SCALE GENOMIC DNA]</scope>
    <source>
        <strain evidence="6">PCC 8801</strain>
    </source>
</reference>
<dbReference type="Proteomes" id="UP000008204">
    <property type="component" value="Chromosome"/>
</dbReference>
<dbReference type="InterPro" id="IPR011009">
    <property type="entry name" value="Kinase-like_dom_sf"/>
</dbReference>
<protein>
    <submittedName>
        <fullName evidence="5">Serine/threonine protein kinase</fullName>
    </submittedName>
</protein>
<dbReference type="CDD" id="cd14014">
    <property type="entry name" value="STKc_PknB_like"/>
    <property type="match status" value="1"/>
</dbReference>
<feature type="domain" description="Protein kinase" evidence="4">
    <location>
        <begin position="12"/>
        <end position="307"/>
    </location>
</feature>
<feature type="transmembrane region" description="Helical" evidence="3">
    <location>
        <begin position="357"/>
        <end position="380"/>
    </location>
</feature>
<dbReference type="Gene3D" id="1.10.510.10">
    <property type="entry name" value="Transferase(Phosphotransferase) domain 1"/>
    <property type="match status" value="1"/>
</dbReference>
<evidence type="ECO:0000313" key="5">
    <source>
        <dbReference type="EMBL" id="ACK68105.1"/>
    </source>
</evidence>
<dbReference type="PROSITE" id="PS50011">
    <property type="entry name" value="PROTEIN_KINASE_DOM"/>
    <property type="match status" value="1"/>
</dbReference>
<evidence type="ECO:0000256" key="2">
    <source>
        <dbReference type="ARBA" id="ARBA00022840"/>
    </source>
</evidence>
<name>B7K652_RIPO1</name>
<dbReference type="SMART" id="SM00220">
    <property type="entry name" value="S_TKc"/>
    <property type="match status" value="1"/>
</dbReference>
<keyword evidence="5" id="KW-0418">Kinase</keyword>
<keyword evidence="3" id="KW-0472">Membrane</keyword>
<organism evidence="5 6">
    <name type="scientific">Rippkaea orientalis (strain PCC 8801 / RF-1)</name>
    <name type="common">Cyanothece sp. (strain PCC 8801)</name>
    <dbReference type="NCBI Taxonomy" id="41431"/>
    <lineage>
        <taxon>Bacteria</taxon>
        <taxon>Bacillati</taxon>
        <taxon>Cyanobacteriota</taxon>
        <taxon>Cyanophyceae</taxon>
        <taxon>Oscillatoriophycideae</taxon>
        <taxon>Chroococcales</taxon>
        <taxon>Aphanothecaceae</taxon>
        <taxon>Rippkaea</taxon>
        <taxon>Rippkaea orientalis</taxon>
    </lineage>
</organism>
<proteinExistence type="predicted"/>
<feature type="transmembrane region" description="Helical" evidence="3">
    <location>
        <begin position="392"/>
        <end position="413"/>
    </location>
</feature>
<dbReference type="OrthoDB" id="5518868at2"/>
<accession>B7K652</accession>
<dbReference type="PANTHER" id="PTHR24363">
    <property type="entry name" value="SERINE/THREONINE PROTEIN KINASE"/>
    <property type="match status" value="1"/>
</dbReference>
<keyword evidence="6" id="KW-1185">Reference proteome</keyword>
<evidence type="ECO:0000256" key="3">
    <source>
        <dbReference type="SAM" id="Phobius"/>
    </source>
</evidence>
<dbReference type="EMBL" id="CP001287">
    <property type="protein sequence ID" value="ACK68105.1"/>
    <property type="molecule type" value="Genomic_DNA"/>
</dbReference>